<evidence type="ECO:0000313" key="8">
    <source>
        <dbReference type="Proteomes" id="UP000192578"/>
    </source>
</evidence>
<evidence type="ECO:0000259" key="6">
    <source>
        <dbReference type="Pfam" id="PF01094"/>
    </source>
</evidence>
<sequence>MTLGYVYNDSGASLAYLGPGLDVAVEEVQRTYHGVINFRHTYLIDRNILDCTALADSTEYMLSKWWYGPRLIANFTAFVGPQCLETREVNRLLSLWNVAFVTTISGDPILRDKTFSPTSLSTSSLTTISYAHLFQAILQRYNWRNIFAVFDIMSVISYQIYGSAILARLTRHAGFVMTQRKLDFRTKAQYLSALSDFKDVSRVCLFFGHAQRLRQFLVYASEEGMTNGEYVYLAMELNPSPLLGNLTWRYGDASDQIARAAFQSLLVIQPPTESVIGSVKIRKLEREFMRRTVEDFGLPIPKKPVNALLAANYAAVLIVAIVLNETLSRDSSFPFSNGREFARLFRDRGFHTDVADIYIDHVGERQPNLTVAQFDRDSGELTPRLLQLADLSRVLELSQLRWPSGNGAPPPNTPLCGYRNERSSCQGSATSWTQGFGVIGAFVSCLIGVRLVFLLKKRLFAKDRKASDFWLDATWLHSPPSGRCCFTSSLVRLCYY</sequence>
<dbReference type="GO" id="GO:0017046">
    <property type="term" value="F:peptide hormone binding"/>
    <property type="evidence" value="ECO:0007669"/>
    <property type="project" value="TreeGrafter"/>
</dbReference>
<feature type="domain" description="Receptor ligand binding region" evidence="6">
    <location>
        <begin position="53"/>
        <end position="375"/>
    </location>
</feature>
<keyword evidence="8" id="KW-1185">Reference proteome</keyword>
<dbReference type="OrthoDB" id="302535at2759"/>
<evidence type="ECO:0000256" key="1">
    <source>
        <dbReference type="ARBA" id="ARBA00004370"/>
    </source>
</evidence>
<feature type="transmembrane region" description="Helical" evidence="5">
    <location>
        <begin position="432"/>
        <end position="455"/>
    </location>
</feature>
<accession>A0A1W0X3A0</accession>
<evidence type="ECO:0000256" key="4">
    <source>
        <dbReference type="ARBA" id="ARBA00023136"/>
    </source>
</evidence>
<evidence type="ECO:0000256" key="2">
    <source>
        <dbReference type="ARBA" id="ARBA00022692"/>
    </source>
</evidence>
<dbReference type="Gene3D" id="3.40.50.2300">
    <property type="match status" value="1"/>
</dbReference>
<dbReference type="Proteomes" id="UP000192578">
    <property type="component" value="Unassembled WGS sequence"/>
</dbReference>
<dbReference type="PANTHER" id="PTHR44755:SF8">
    <property type="entry name" value="RECEPTOR LIGAND BINDING REGION DOMAIN-CONTAINING PROTEIN"/>
    <property type="match status" value="1"/>
</dbReference>
<evidence type="ECO:0000256" key="3">
    <source>
        <dbReference type="ARBA" id="ARBA00022989"/>
    </source>
</evidence>
<dbReference type="InterPro" id="IPR001828">
    <property type="entry name" value="ANF_lig-bd_rcpt"/>
</dbReference>
<dbReference type="InterPro" id="IPR052612">
    <property type="entry name" value="ANP_Clearance_Receptor"/>
</dbReference>
<keyword evidence="4 5" id="KW-0472">Membrane</keyword>
<dbReference type="AlphaFoldDB" id="A0A1W0X3A0"/>
<gene>
    <name evidence="7" type="ORF">BV898_04196</name>
</gene>
<keyword evidence="3 5" id="KW-1133">Transmembrane helix</keyword>
<organism evidence="7 8">
    <name type="scientific">Hypsibius exemplaris</name>
    <name type="common">Freshwater tardigrade</name>
    <dbReference type="NCBI Taxonomy" id="2072580"/>
    <lineage>
        <taxon>Eukaryota</taxon>
        <taxon>Metazoa</taxon>
        <taxon>Ecdysozoa</taxon>
        <taxon>Tardigrada</taxon>
        <taxon>Eutardigrada</taxon>
        <taxon>Parachela</taxon>
        <taxon>Hypsibioidea</taxon>
        <taxon>Hypsibiidae</taxon>
        <taxon>Hypsibius</taxon>
    </lineage>
</organism>
<dbReference type="EMBL" id="MTYJ01000020">
    <property type="protein sequence ID" value="OQV21985.1"/>
    <property type="molecule type" value="Genomic_DNA"/>
</dbReference>
<dbReference type="InterPro" id="IPR028082">
    <property type="entry name" value="Peripla_BP_I"/>
</dbReference>
<dbReference type="SUPFAM" id="SSF53822">
    <property type="entry name" value="Periplasmic binding protein-like I"/>
    <property type="match status" value="1"/>
</dbReference>
<comment type="caution">
    <text evidence="7">The sequence shown here is derived from an EMBL/GenBank/DDBJ whole genome shotgun (WGS) entry which is preliminary data.</text>
</comment>
<name>A0A1W0X3A0_HYPEX</name>
<dbReference type="GO" id="GO:0038023">
    <property type="term" value="F:signaling receptor activity"/>
    <property type="evidence" value="ECO:0007669"/>
    <property type="project" value="TreeGrafter"/>
</dbReference>
<dbReference type="GO" id="GO:0007165">
    <property type="term" value="P:signal transduction"/>
    <property type="evidence" value="ECO:0007669"/>
    <property type="project" value="TreeGrafter"/>
</dbReference>
<evidence type="ECO:0000313" key="7">
    <source>
        <dbReference type="EMBL" id="OQV21985.1"/>
    </source>
</evidence>
<dbReference type="Pfam" id="PF01094">
    <property type="entry name" value="ANF_receptor"/>
    <property type="match status" value="1"/>
</dbReference>
<reference evidence="8" key="1">
    <citation type="submission" date="2017-01" db="EMBL/GenBank/DDBJ databases">
        <title>Comparative genomics of anhydrobiosis in the tardigrade Hypsibius dujardini.</title>
        <authorList>
            <person name="Yoshida Y."/>
            <person name="Koutsovoulos G."/>
            <person name="Laetsch D."/>
            <person name="Stevens L."/>
            <person name="Kumar S."/>
            <person name="Horikawa D."/>
            <person name="Ishino K."/>
            <person name="Komine S."/>
            <person name="Tomita M."/>
            <person name="Blaxter M."/>
            <person name="Arakawa K."/>
        </authorList>
    </citation>
    <scope>NUCLEOTIDE SEQUENCE [LARGE SCALE GENOMIC DNA]</scope>
    <source>
        <strain evidence="8">Z151</strain>
    </source>
</reference>
<proteinExistence type="predicted"/>
<dbReference type="GO" id="GO:0016020">
    <property type="term" value="C:membrane"/>
    <property type="evidence" value="ECO:0007669"/>
    <property type="project" value="UniProtKB-SubCell"/>
</dbReference>
<keyword evidence="2 5" id="KW-0812">Transmembrane</keyword>
<dbReference type="PANTHER" id="PTHR44755">
    <property type="entry name" value="NATRIURETIC PEPTIDE RECEPTOR 3-RELATED"/>
    <property type="match status" value="1"/>
</dbReference>
<evidence type="ECO:0000256" key="5">
    <source>
        <dbReference type="SAM" id="Phobius"/>
    </source>
</evidence>
<comment type="subcellular location">
    <subcellularLocation>
        <location evidence="1">Membrane</location>
    </subcellularLocation>
</comment>
<protein>
    <recommendedName>
        <fullName evidence="6">Receptor ligand binding region domain-containing protein</fullName>
    </recommendedName>
</protein>